<dbReference type="PANTHER" id="PTHR41523:SF8">
    <property type="entry name" value="ETHYLENE RESPONSE SENSOR PROTEIN"/>
    <property type="match status" value="1"/>
</dbReference>
<evidence type="ECO:0000256" key="16">
    <source>
        <dbReference type="SAM" id="MobiDB-lite"/>
    </source>
</evidence>
<comment type="caution">
    <text evidence="19">The sequence shown here is derived from an EMBL/GenBank/DDBJ whole genome shotgun (WGS) entry which is preliminary data.</text>
</comment>
<dbReference type="Gene3D" id="3.30.450.20">
    <property type="entry name" value="PAS domain"/>
    <property type="match status" value="2"/>
</dbReference>
<keyword evidence="11" id="KW-0418">Kinase</keyword>
<sequence length="531" mass="57718">MNPRSLLPDSESEPDGMSSGRFDWSATPLGPAERWSDELRSAVATALGRPPMPSSASGNQDSADPLTPSVILDALFGAAPLGIGVWDRDMRFVRVNATLAAMNGLTEEAHAGRHPVDILPDIEGLDQVLERWSHMLATGEPLLDVEVRGRTPAAPDDERVWIEQFFPIRADADIVGIGGVVADVTEGRRVEEALRASEALFRQFAAASSDILWIRNTATSEFEFLSPAVARLFGGASGDVNGAYEWLKAVVPEDRETAATAMSQVREGRSVVHDYRVLIPGSGKIRWLRNTAFPLRDDQGVVRRIGGIVQDVTDERAAAQRLTVLIGELQHRSRNVMGVVQAMVETTLAASTGLDDFADTFGARMATLARVQNLLSRLDGLERISFDELLRCELSTIGARPEDDPRVTLDGPERVPLRSGGIQTLALAIHELMTNSLKYGALSQPNARLHIGWWVTPPTGDDRARLHIDWRETGVTMHAAASERIGQGRELIEHALPYQLDARTTFALTGEGVHCTIDLPVSQVTSLATGS</sequence>
<keyword evidence="20" id="KW-1185">Reference proteome</keyword>
<dbReference type="SMART" id="SM00911">
    <property type="entry name" value="HWE_HK"/>
    <property type="match status" value="1"/>
</dbReference>
<dbReference type="Pfam" id="PF08448">
    <property type="entry name" value="PAS_4"/>
    <property type="match status" value="2"/>
</dbReference>
<gene>
    <name evidence="19" type="ORF">GCM10022268_15820</name>
</gene>
<keyword evidence="15" id="KW-0675">Receptor</keyword>
<evidence type="ECO:0000256" key="10">
    <source>
        <dbReference type="ARBA" id="ARBA00022741"/>
    </source>
</evidence>
<dbReference type="Pfam" id="PF07536">
    <property type="entry name" value="HWE_HK"/>
    <property type="match status" value="1"/>
</dbReference>
<evidence type="ECO:0000313" key="20">
    <source>
        <dbReference type="Proteomes" id="UP001500523"/>
    </source>
</evidence>
<evidence type="ECO:0000256" key="7">
    <source>
        <dbReference type="ARBA" id="ARBA00022643"/>
    </source>
</evidence>
<feature type="region of interest" description="Disordered" evidence="16">
    <location>
        <begin position="1"/>
        <end position="42"/>
    </location>
</feature>
<evidence type="ECO:0000256" key="12">
    <source>
        <dbReference type="ARBA" id="ARBA00022840"/>
    </source>
</evidence>
<dbReference type="SMART" id="SM00091">
    <property type="entry name" value="PAS"/>
    <property type="match status" value="2"/>
</dbReference>
<dbReference type="InterPro" id="IPR001610">
    <property type="entry name" value="PAC"/>
</dbReference>
<proteinExistence type="predicted"/>
<evidence type="ECO:0000313" key="19">
    <source>
        <dbReference type="EMBL" id="GAA3707226.1"/>
    </source>
</evidence>
<dbReference type="PANTHER" id="PTHR41523">
    <property type="entry name" value="TWO-COMPONENT SYSTEM SENSOR PROTEIN"/>
    <property type="match status" value="1"/>
</dbReference>
<dbReference type="PROSITE" id="PS50113">
    <property type="entry name" value="PAC"/>
    <property type="match status" value="2"/>
</dbReference>
<evidence type="ECO:0000256" key="8">
    <source>
        <dbReference type="ARBA" id="ARBA00022679"/>
    </source>
</evidence>
<dbReference type="EC" id="2.7.13.3" evidence="2"/>
<evidence type="ECO:0000259" key="18">
    <source>
        <dbReference type="PROSITE" id="PS50113"/>
    </source>
</evidence>
<reference evidence="20" key="1">
    <citation type="journal article" date="2019" name="Int. J. Syst. Evol. Microbiol.">
        <title>The Global Catalogue of Microorganisms (GCM) 10K type strain sequencing project: providing services to taxonomists for standard genome sequencing and annotation.</title>
        <authorList>
            <consortium name="The Broad Institute Genomics Platform"/>
            <consortium name="The Broad Institute Genome Sequencing Center for Infectious Disease"/>
            <person name="Wu L."/>
            <person name="Ma J."/>
        </authorList>
    </citation>
    <scope>NUCLEOTIDE SEQUENCE [LARGE SCALE GENOMIC DNA]</scope>
    <source>
        <strain evidence="20">JCM 17498</strain>
    </source>
</reference>
<keyword evidence="9" id="KW-0677">Repeat</keyword>
<evidence type="ECO:0000256" key="14">
    <source>
        <dbReference type="ARBA" id="ARBA00023026"/>
    </source>
</evidence>
<comment type="catalytic activity">
    <reaction evidence="1">
        <text>ATP + protein L-histidine = ADP + protein N-phospho-L-histidine.</text>
        <dbReference type="EC" id="2.7.13.3"/>
    </reaction>
</comment>
<name>A0ABP7DPE0_9SPHN</name>
<keyword evidence="13" id="KW-0157">Chromophore</keyword>
<keyword evidence="3" id="KW-0600">Photoreceptor protein</keyword>
<dbReference type="InterPro" id="IPR035965">
    <property type="entry name" value="PAS-like_dom_sf"/>
</dbReference>
<organism evidence="19 20">
    <name type="scientific">Sphingomonas cynarae</name>
    <dbReference type="NCBI Taxonomy" id="930197"/>
    <lineage>
        <taxon>Bacteria</taxon>
        <taxon>Pseudomonadati</taxon>
        <taxon>Pseudomonadota</taxon>
        <taxon>Alphaproteobacteria</taxon>
        <taxon>Sphingomonadales</taxon>
        <taxon>Sphingomonadaceae</taxon>
        <taxon>Sphingomonas</taxon>
    </lineage>
</organism>
<keyword evidence="5" id="KW-0716">Sensory transduction</keyword>
<evidence type="ECO:0000256" key="6">
    <source>
        <dbReference type="ARBA" id="ARBA00022630"/>
    </source>
</evidence>
<evidence type="ECO:0000256" key="11">
    <source>
        <dbReference type="ARBA" id="ARBA00022777"/>
    </source>
</evidence>
<evidence type="ECO:0000256" key="13">
    <source>
        <dbReference type="ARBA" id="ARBA00022991"/>
    </source>
</evidence>
<dbReference type="CDD" id="cd00130">
    <property type="entry name" value="PAS"/>
    <property type="match status" value="2"/>
</dbReference>
<keyword evidence="8" id="KW-0808">Transferase</keyword>
<keyword evidence="6" id="KW-0285">Flavoprotein</keyword>
<dbReference type="EMBL" id="BAABBF010000003">
    <property type="protein sequence ID" value="GAA3707226.1"/>
    <property type="molecule type" value="Genomic_DNA"/>
</dbReference>
<evidence type="ECO:0000256" key="15">
    <source>
        <dbReference type="ARBA" id="ARBA00023170"/>
    </source>
</evidence>
<feature type="domain" description="PAC" evidence="18">
    <location>
        <begin position="271"/>
        <end position="324"/>
    </location>
</feature>
<protein>
    <recommendedName>
        <fullName evidence="2">histidine kinase</fullName>
        <ecNumber evidence="2">2.7.13.3</ecNumber>
    </recommendedName>
</protein>
<evidence type="ECO:0000256" key="4">
    <source>
        <dbReference type="ARBA" id="ARBA00022553"/>
    </source>
</evidence>
<evidence type="ECO:0000259" key="17">
    <source>
        <dbReference type="PROSITE" id="PS50112"/>
    </source>
</evidence>
<accession>A0ABP7DPE0</accession>
<feature type="domain" description="PAS" evidence="17">
    <location>
        <begin position="197"/>
        <end position="269"/>
    </location>
</feature>
<keyword evidence="14" id="KW-0843">Virulence</keyword>
<feature type="domain" description="PAC" evidence="18">
    <location>
        <begin position="143"/>
        <end position="196"/>
    </location>
</feature>
<dbReference type="InterPro" id="IPR000700">
    <property type="entry name" value="PAS-assoc_C"/>
</dbReference>
<dbReference type="PROSITE" id="PS50112">
    <property type="entry name" value="PAS"/>
    <property type="match status" value="1"/>
</dbReference>
<keyword evidence="4" id="KW-0597">Phosphoprotein</keyword>
<keyword evidence="7" id="KW-0288">FMN</keyword>
<dbReference type="SUPFAM" id="SSF55785">
    <property type="entry name" value="PYP-like sensor domain (PAS domain)"/>
    <property type="match status" value="2"/>
</dbReference>
<dbReference type="SMART" id="SM00086">
    <property type="entry name" value="PAC"/>
    <property type="match status" value="2"/>
</dbReference>
<dbReference type="NCBIfam" id="TIGR00229">
    <property type="entry name" value="sensory_box"/>
    <property type="match status" value="2"/>
</dbReference>
<evidence type="ECO:0000256" key="3">
    <source>
        <dbReference type="ARBA" id="ARBA00022543"/>
    </source>
</evidence>
<evidence type="ECO:0000256" key="5">
    <source>
        <dbReference type="ARBA" id="ARBA00022606"/>
    </source>
</evidence>
<dbReference type="InterPro" id="IPR013656">
    <property type="entry name" value="PAS_4"/>
</dbReference>
<evidence type="ECO:0000256" key="2">
    <source>
        <dbReference type="ARBA" id="ARBA00012438"/>
    </source>
</evidence>
<dbReference type="Proteomes" id="UP001500523">
    <property type="component" value="Unassembled WGS sequence"/>
</dbReference>
<evidence type="ECO:0000256" key="9">
    <source>
        <dbReference type="ARBA" id="ARBA00022737"/>
    </source>
</evidence>
<evidence type="ECO:0000256" key="1">
    <source>
        <dbReference type="ARBA" id="ARBA00000085"/>
    </source>
</evidence>
<dbReference type="InterPro" id="IPR011102">
    <property type="entry name" value="Sig_transdc_His_kinase_HWE"/>
</dbReference>
<dbReference type="InterPro" id="IPR000014">
    <property type="entry name" value="PAS"/>
</dbReference>
<keyword evidence="12" id="KW-0067">ATP-binding</keyword>
<keyword evidence="10" id="KW-0547">Nucleotide-binding</keyword>